<keyword evidence="4" id="KW-0804">Transcription</keyword>
<protein>
    <submittedName>
        <fullName evidence="6">Transcriptional regulator</fullName>
    </submittedName>
</protein>
<dbReference type="OrthoDB" id="8479870at2"/>
<dbReference type="RefSeq" id="WP_057796256.1">
    <property type="nucleotide sequence ID" value="NZ_LAXJ01000026.1"/>
</dbReference>
<evidence type="ECO:0000256" key="1">
    <source>
        <dbReference type="ARBA" id="ARBA00009437"/>
    </source>
</evidence>
<dbReference type="GO" id="GO:0010628">
    <property type="term" value="P:positive regulation of gene expression"/>
    <property type="evidence" value="ECO:0007669"/>
    <property type="project" value="TreeGrafter"/>
</dbReference>
<evidence type="ECO:0000313" key="6">
    <source>
        <dbReference type="EMBL" id="KRS10848.1"/>
    </source>
</evidence>
<dbReference type="SUPFAM" id="SSF46785">
    <property type="entry name" value="Winged helix' DNA-binding domain"/>
    <property type="match status" value="1"/>
</dbReference>
<organism evidence="6 7">
    <name type="scientific">Roseovarius atlanticus</name>
    <dbReference type="NCBI Taxonomy" id="1641875"/>
    <lineage>
        <taxon>Bacteria</taxon>
        <taxon>Pseudomonadati</taxon>
        <taxon>Pseudomonadota</taxon>
        <taxon>Alphaproteobacteria</taxon>
        <taxon>Rhodobacterales</taxon>
        <taxon>Roseobacteraceae</taxon>
        <taxon>Roseovarius</taxon>
    </lineage>
</organism>
<keyword evidence="3" id="KW-0238">DNA-binding</keyword>
<dbReference type="InterPro" id="IPR000847">
    <property type="entry name" value="LysR_HTH_N"/>
</dbReference>
<dbReference type="Proteomes" id="UP000051295">
    <property type="component" value="Unassembled WGS sequence"/>
</dbReference>
<name>A0A0T5NQ12_9RHOB</name>
<dbReference type="Pfam" id="PF00126">
    <property type="entry name" value="HTH_1"/>
    <property type="match status" value="1"/>
</dbReference>
<evidence type="ECO:0000256" key="4">
    <source>
        <dbReference type="ARBA" id="ARBA00023163"/>
    </source>
</evidence>
<dbReference type="PROSITE" id="PS50931">
    <property type="entry name" value="HTH_LYSR"/>
    <property type="match status" value="1"/>
</dbReference>
<evidence type="ECO:0000259" key="5">
    <source>
        <dbReference type="PROSITE" id="PS50931"/>
    </source>
</evidence>
<dbReference type="GO" id="GO:0043565">
    <property type="term" value="F:sequence-specific DNA binding"/>
    <property type="evidence" value="ECO:0007669"/>
    <property type="project" value="TreeGrafter"/>
</dbReference>
<evidence type="ECO:0000313" key="7">
    <source>
        <dbReference type="Proteomes" id="UP000051295"/>
    </source>
</evidence>
<dbReference type="PATRIC" id="fig|1641875.4.peg.2349"/>
<gene>
    <name evidence="6" type="ORF">XM53_19090</name>
</gene>
<dbReference type="AlphaFoldDB" id="A0A0T5NQ12"/>
<dbReference type="Gene3D" id="3.40.190.290">
    <property type="match status" value="1"/>
</dbReference>
<proteinExistence type="inferred from homology"/>
<keyword evidence="7" id="KW-1185">Reference proteome</keyword>
<comment type="similarity">
    <text evidence="1">Belongs to the LysR transcriptional regulatory family.</text>
</comment>
<dbReference type="Gene3D" id="1.10.10.10">
    <property type="entry name" value="Winged helix-like DNA-binding domain superfamily/Winged helix DNA-binding domain"/>
    <property type="match status" value="1"/>
</dbReference>
<dbReference type="PANTHER" id="PTHR30427:SF1">
    <property type="entry name" value="TRANSCRIPTIONAL ACTIVATOR PROTEIN LYSR"/>
    <property type="match status" value="1"/>
</dbReference>
<comment type="caution">
    <text evidence="6">The sequence shown here is derived from an EMBL/GenBank/DDBJ whole genome shotgun (WGS) entry which is preliminary data.</text>
</comment>
<evidence type="ECO:0000256" key="3">
    <source>
        <dbReference type="ARBA" id="ARBA00023125"/>
    </source>
</evidence>
<feature type="domain" description="HTH lysR-type" evidence="5">
    <location>
        <begin position="1"/>
        <end position="58"/>
    </location>
</feature>
<evidence type="ECO:0000256" key="2">
    <source>
        <dbReference type="ARBA" id="ARBA00023015"/>
    </source>
</evidence>
<dbReference type="PRINTS" id="PR00039">
    <property type="entry name" value="HTHLYSR"/>
</dbReference>
<dbReference type="GO" id="GO:0003700">
    <property type="term" value="F:DNA-binding transcription factor activity"/>
    <property type="evidence" value="ECO:0007669"/>
    <property type="project" value="InterPro"/>
</dbReference>
<sequence length="294" mass="32202">MRARQLEVFTAVMRAGTVTGAARLLNISQPALSQILIHTEAQLGFDLFDREKGRLRPTPEAFEIYPEAERLFAGLEGLRRKTSDLRLGRAGLVRIAASPPPGMSLLPRALSAFRANHPDVVLRTHVAPLAAMVDLLRKGDAAMALALDDNLPPDITVEQIGKTHFCCLLPVDHPLAIQDTLDYADLKDETLISYRSQTRPHDELDMAMRRRGISFSPQIEIDSSISAAGFVRAGLGVALVDALLPWEQFPGILTRPLSDTPSLPVSLLVSRDRSLSRAEVAMRKLLHATPVTEA</sequence>
<dbReference type="InterPro" id="IPR036390">
    <property type="entry name" value="WH_DNA-bd_sf"/>
</dbReference>
<dbReference type="PANTHER" id="PTHR30427">
    <property type="entry name" value="TRANSCRIPTIONAL ACTIVATOR PROTEIN LYSR"/>
    <property type="match status" value="1"/>
</dbReference>
<dbReference type="InterPro" id="IPR005119">
    <property type="entry name" value="LysR_subst-bd"/>
</dbReference>
<reference evidence="6 7" key="1">
    <citation type="submission" date="2015-04" db="EMBL/GenBank/DDBJ databases">
        <title>The draft genome sequence of Roseovarius sp.R12b.</title>
        <authorList>
            <person name="Li G."/>
            <person name="Lai Q."/>
            <person name="Shao Z."/>
            <person name="Yan P."/>
        </authorList>
    </citation>
    <scope>NUCLEOTIDE SEQUENCE [LARGE SCALE GENOMIC DNA]</scope>
    <source>
        <strain evidence="6 7">R12B</strain>
    </source>
</reference>
<dbReference type="GO" id="GO:0009089">
    <property type="term" value="P:lysine biosynthetic process via diaminopimelate"/>
    <property type="evidence" value="ECO:0007669"/>
    <property type="project" value="TreeGrafter"/>
</dbReference>
<dbReference type="Pfam" id="PF03466">
    <property type="entry name" value="LysR_substrate"/>
    <property type="match status" value="1"/>
</dbReference>
<dbReference type="InterPro" id="IPR036388">
    <property type="entry name" value="WH-like_DNA-bd_sf"/>
</dbReference>
<dbReference type="SUPFAM" id="SSF53850">
    <property type="entry name" value="Periplasmic binding protein-like II"/>
    <property type="match status" value="1"/>
</dbReference>
<accession>A0A0T5NQ12</accession>
<dbReference type="STRING" id="1641875.XM53_19090"/>
<keyword evidence="2" id="KW-0805">Transcription regulation</keyword>
<dbReference type="EMBL" id="LAXJ01000026">
    <property type="protein sequence ID" value="KRS10848.1"/>
    <property type="molecule type" value="Genomic_DNA"/>
</dbReference>